<dbReference type="Proteomes" id="UP000541444">
    <property type="component" value="Unassembled WGS sequence"/>
</dbReference>
<gene>
    <name evidence="1" type="ORF">GIB67_010469</name>
</gene>
<evidence type="ECO:0000313" key="1">
    <source>
        <dbReference type="EMBL" id="KAF6151895.1"/>
    </source>
</evidence>
<accession>A0A7J7MAI5</accession>
<dbReference type="PANTHER" id="PTHR14494:SF0">
    <property type="entry name" value="ALADIN"/>
    <property type="match status" value="1"/>
</dbReference>
<dbReference type="OrthoDB" id="411991at2759"/>
<comment type="caution">
    <text evidence="1">The sequence shown here is derived from an EMBL/GenBank/DDBJ whole genome shotgun (WGS) entry which is preliminary data.</text>
</comment>
<evidence type="ECO:0008006" key="3">
    <source>
        <dbReference type="Google" id="ProtNLM"/>
    </source>
</evidence>
<keyword evidence="2" id="KW-1185">Reference proteome</keyword>
<dbReference type="GO" id="GO:0005643">
    <property type="term" value="C:nuclear pore"/>
    <property type="evidence" value="ECO:0007669"/>
    <property type="project" value="TreeGrafter"/>
</dbReference>
<dbReference type="Gene3D" id="2.130.10.10">
    <property type="entry name" value="YVTN repeat-like/Quinoprotein amine dehydrogenase"/>
    <property type="match status" value="1"/>
</dbReference>
<dbReference type="InterPro" id="IPR045139">
    <property type="entry name" value="Aladin"/>
</dbReference>
<name>A0A7J7MAI5_9MAGN</name>
<protein>
    <recommendedName>
        <fullName evidence="3">Aladin</fullName>
    </recommendedName>
</protein>
<dbReference type="GO" id="GO:0006913">
    <property type="term" value="P:nucleocytoplasmic transport"/>
    <property type="evidence" value="ECO:0007669"/>
    <property type="project" value="TreeGrafter"/>
</dbReference>
<dbReference type="PANTHER" id="PTHR14494">
    <property type="entry name" value="ALADIN/ADRACALIN/AAAS"/>
    <property type="match status" value="1"/>
</dbReference>
<dbReference type="AlphaFoldDB" id="A0A7J7MAI5"/>
<evidence type="ECO:0000313" key="2">
    <source>
        <dbReference type="Proteomes" id="UP000541444"/>
    </source>
</evidence>
<dbReference type="InterPro" id="IPR036322">
    <property type="entry name" value="WD40_repeat_dom_sf"/>
</dbReference>
<proteinExistence type="predicted"/>
<reference evidence="1 2" key="1">
    <citation type="journal article" date="2020" name="IScience">
        <title>Genome Sequencing of the Endangered Kingdonia uniflora (Circaeasteraceae, Ranunculales) Reveals Potential Mechanisms of Evolutionary Specialization.</title>
        <authorList>
            <person name="Sun Y."/>
            <person name="Deng T."/>
            <person name="Zhang A."/>
            <person name="Moore M.J."/>
            <person name="Landis J.B."/>
            <person name="Lin N."/>
            <person name="Zhang H."/>
            <person name="Zhang X."/>
            <person name="Huang J."/>
            <person name="Zhang X."/>
            <person name="Sun H."/>
            <person name="Wang H."/>
        </authorList>
    </citation>
    <scope>NUCLEOTIDE SEQUENCE [LARGE SCALE GENOMIC DNA]</scope>
    <source>
        <strain evidence="1">TB1705</strain>
        <tissue evidence="1">Leaf</tissue>
    </source>
</reference>
<organism evidence="1 2">
    <name type="scientific">Kingdonia uniflora</name>
    <dbReference type="NCBI Taxonomy" id="39325"/>
    <lineage>
        <taxon>Eukaryota</taxon>
        <taxon>Viridiplantae</taxon>
        <taxon>Streptophyta</taxon>
        <taxon>Embryophyta</taxon>
        <taxon>Tracheophyta</taxon>
        <taxon>Spermatophyta</taxon>
        <taxon>Magnoliopsida</taxon>
        <taxon>Ranunculales</taxon>
        <taxon>Circaeasteraceae</taxon>
        <taxon>Kingdonia</taxon>
    </lineage>
</organism>
<dbReference type="SUPFAM" id="SSF50978">
    <property type="entry name" value="WD40 repeat-like"/>
    <property type="match status" value="1"/>
</dbReference>
<dbReference type="InterPro" id="IPR015943">
    <property type="entry name" value="WD40/YVTN_repeat-like_dom_sf"/>
</dbReference>
<dbReference type="EMBL" id="JACGCM010001659">
    <property type="protein sequence ID" value="KAF6151895.1"/>
    <property type="molecule type" value="Genomic_DNA"/>
</dbReference>
<sequence length="238" mass="25592">MPSLPPPGSLTICEINRDFITAESHLDDGAKETYGKIIGAVFSPVAFQSDFLAPSLEQESGDKEQQSGDNTVSNGRGGLLAKLHTIFPDSIKELLFTPSNVNCLAEVGLQGVSWHERRHILAFVSGPNQVTVRDYEDSEGKDPCILTSDSQINVKVLEWRPNGGKTLAVACKGGICIWSASYPGNAATVRSGVASFVGALSRGSGIRWTLVDFLRSPKNDQVSALSWSPTGRYPTQLL</sequence>